<dbReference type="GO" id="GO:0016746">
    <property type="term" value="F:acyltransferase activity"/>
    <property type="evidence" value="ECO:0007669"/>
    <property type="project" value="UniProtKB-KW"/>
</dbReference>
<dbReference type="InterPro" id="IPR011004">
    <property type="entry name" value="Trimer_LpxA-like_sf"/>
</dbReference>
<keyword evidence="4" id="KW-0012">Acyltransferase</keyword>
<dbReference type="GO" id="GO:0016757">
    <property type="term" value="F:glycosyltransferase activity"/>
    <property type="evidence" value="ECO:0007669"/>
    <property type="project" value="InterPro"/>
</dbReference>
<dbReference type="PANTHER" id="PTHR43300:SF11">
    <property type="entry name" value="ACETYLTRANSFERASE RV3034C-RELATED"/>
    <property type="match status" value="1"/>
</dbReference>
<dbReference type="CDD" id="cd03349">
    <property type="entry name" value="LbH_XAT"/>
    <property type="match status" value="1"/>
</dbReference>
<evidence type="ECO:0000256" key="1">
    <source>
        <dbReference type="ARBA" id="ARBA00007274"/>
    </source>
</evidence>
<keyword evidence="7" id="KW-1185">Reference proteome</keyword>
<reference evidence="6 7" key="1">
    <citation type="submission" date="2012-11" db="EMBL/GenBank/DDBJ databases">
        <title>Whole genome sequence of Acidocella aminolytica 101 = DSM 11237.</title>
        <authorList>
            <person name="Azuma Y."/>
            <person name="Higashiura N."/>
            <person name="Hirakawa H."/>
            <person name="Matsushita K."/>
        </authorList>
    </citation>
    <scope>NUCLEOTIDE SEQUENCE [LARGE SCALE GENOMIC DNA]</scope>
    <source>
        <strain evidence="7">101 / DSM 11237</strain>
    </source>
</reference>
<name>A0A0D6PCI7_9PROT</name>
<sequence length="614" mass="68724">MRDQIRIGAFSYAVRGFYSQVEIGRYTSIGEDVQIGRNDHPTDWLSTSPAFYRKGTDIFSVGTGFLGGQEFSEFVPEIPSGKRPATPKVTKIGNDVYIGHGAFIRPGITIGDGAIVAANAVVVKDVPPYAVVAGNPAVIKKYRIPQNQIEPMLALQWWRFAPWQLKEIDFFDTAKALAQLERLVETLEPYAPGFANVVEFLAPSSEASRNHCRAIAPTSTPNGFATTQPKRFKIVSFLELHQKFKEGEKGIPGIEMEELAQESELMIPEPTYGESPEVFQNQFNPQDQCQSGILKLVAPLGFAIKDCTVWSKYGVILTGDYLIRESLFQFPRHLMPEISFEGEEFRELAATISFSCGASRSYPQAISTLCGIQRNYYHWFIFALARLNTPIVNMSSRQTLGNVSVLIPDFEAKYQEESIMMLLEEKRNLSCTIVAEKDVVKIDTLFCSHLLRQRGVVQPPIIKQTLSGLKEKLNLHLDRRRKIFISRRDSNSRKLVNEDDLVAIARICGFDVVTLSEMSLRDQALTFSNASHIIGAHGAGLTNIIFCEPGTKVLEFHMEGYVNWCYRRLCALYGAEYGFISGTRLDPASTIHSSSFSIPLEKFEETLLSSGYLS</sequence>
<dbReference type="InterPro" id="IPR018357">
    <property type="entry name" value="Hexapep_transf_CS"/>
</dbReference>
<dbReference type="InterPro" id="IPR050179">
    <property type="entry name" value="Trans_hexapeptide_repeat"/>
</dbReference>
<evidence type="ECO:0000259" key="5">
    <source>
        <dbReference type="Pfam" id="PF04577"/>
    </source>
</evidence>
<dbReference type="SUPFAM" id="SSF51161">
    <property type="entry name" value="Trimeric LpxA-like enzymes"/>
    <property type="match status" value="1"/>
</dbReference>
<feature type="domain" description="Glycosyltransferase 61 catalytic" evidence="5">
    <location>
        <begin position="376"/>
        <end position="554"/>
    </location>
</feature>
<comment type="caution">
    <text evidence="6">The sequence shown here is derived from an EMBL/GenBank/DDBJ whole genome shotgun (WGS) entry which is preliminary data.</text>
</comment>
<dbReference type="InterPro" id="IPR049625">
    <property type="entry name" value="Glyco_transf_61_cat"/>
</dbReference>
<dbReference type="InterPro" id="IPR001451">
    <property type="entry name" value="Hexapep"/>
</dbReference>
<dbReference type="STRING" id="1120923.SAMN02746095_00562"/>
<protein>
    <recommendedName>
        <fullName evidence="5">Glycosyltransferase 61 catalytic domain-containing protein</fullName>
    </recommendedName>
</protein>
<dbReference type="Proteomes" id="UP000032668">
    <property type="component" value="Unassembled WGS sequence"/>
</dbReference>
<gene>
    <name evidence="6" type="ORF">Aam_021_063</name>
</gene>
<dbReference type="PANTHER" id="PTHR43300">
    <property type="entry name" value="ACETYLTRANSFERASE"/>
    <property type="match status" value="1"/>
</dbReference>
<keyword evidence="2" id="KW-0808">Transferase</keyword>
<dbReference type="Gene3D" id="2.160.10.10">
    <property type="entry name" value="Hexapeptide repeat proteins"/>
    <property type="match status" value="1"/>
</dbReference>
<evidence type="ECO:0000256" key="4">
    <source>
        <dbReference type="ARBA" id="ARBA00023315"/>
    </source>
</evidence>
<evidence type="ECO:0000256" key="3">
    <source>
        <dbReference type="ARBA" id="ARBA00022737"/>
    </source>
</evidence>
<comment type="similarity">
    <text evidence="1">Belongs to the transferase hexapeptide repeat family.</text>
</comment>
<dbReference type="PROSITE" id="PS00101">
    <property type="entry name" value="HEXAPEP_TRANSFERASES"/>
    <property type="match status" value="1"/>
</dbReference>
<evidence type="ECO:0000313" key="6">
    <source>
        <dbReference type="EMBL" id="GAN79475.1"/>
    </source>
</evidence>
<dbReference type="AlphaFoldDB" id="A0A0D6PCI7"/>
<evidence type="ECO:0000256" key="2">
    <source>
        <dbReference type="ARBA" id="ARBA00022679"/>
    </source>
</evidence>
<dbReference type="Pfam" id="PF04577">
    <property type="entry name" value="Glyco_transf_61"/>
    <property type="match status" value="1"/>
</dbReference>
<evidence type="ECO:0000313" key="7">
    <source>
        <dbReference type="Proteomes" id="UP000032668"/>
    </source>
</evidence>
<organism evidence="6 7">
    <name type="scientific">Acidocella aminolytica 101 = DSM 11237</name>
    <dbReference type="NCBI Taxonomy" id="1120923"/>
    <lineage>
        <taxon>Bacteria</taxon>
        <taxon>Pseudomonadati</taxon>
        <taxon>Pseudomonadota</taxon>
        <taxon>Alphaproteobacteria</taxon>
        <taxon>Acetobacterales</taxon>
        <taxon>Acidocellaceae</taxon>
        <taxon>Acidocella</taxon>
    </lineage>
</organism>
<dbReference type="EMBL" id="BANC01000021">
    <property type="protein sequence ID" value="GAN79475.1"/>
    <property type="molecule type" value="Genomic_DNA"/>
</dbReference>
<accession>A0A0D6PCI7</accession>
<dbReference type="Pfam" id="PF00132">
    <property type="entry name" value="Hexapep"/>
    <property type="match status" value="1"/>
</dbReference>
<keyword evidence="3" id="KW-0677">Repeat</keyword>
<proteinExistence type="inferred from homology"/>